<dbReference type="EMBL" id="NMUH01004597">
    <property type="protein sequence ID" value="MQM10166.1"/>
    <property type="molecule type" value="Genomic_DNA"/>
</dbReference>
<comment type="caution">
    <text evidence="2">The sequence shown here is derived from an EMBL/GenBank/DDBJ whole genome shotgun (WGS) entry which is preliminary data.</text>
</comment>
<keyword evidence="1" id="KW-0812">Transmembrane</keyword>
<feature type="transmembrane region" description="Helical" evidence="1">
    <location>
        <begin position="399"/>
        <end position="421"/>
    </location>
</feature>
<dbReference type="Proteomes" id="UP000652761">
    <property type="component" value="Unassembled WGS sequence"/>
</dbReference>
<evidence type="ECO:0000313" key="2">
    <source>
        <dbReference type="EMBL" id="MQM10166.1"/>
    </source>
</evidence>
<organism evidence="2 3">
    <name type="scientific">Colocasia esculenta</name>
    <name type="common">Wild taro</name>
    <name type="synonym">Arum esculentum</name>
    <dbReference type="NCBI Taxonomy" id="4460"/>
    <lineage>
        <taxon>Eukaryota</taxon>
        <taxon>Viridiplantae</taxon>
        <taxon>Streptophyta</taxon>
        <taxon>Embryophyta</taxon>
        <taxon>Tracheophyta</taxon>
        <taxon>Spermatophyta</taxon>
        <taxon>Magnoliopsida</taxon>
        <taxon>Liliopsida</taxon>
        <taxon>Araceae</taxon>
        <taxon>Aroideae</taxon>
        <taxon>Colocasieae</taxon>
        <taxon>Colocasia</taxon>
    </lineage>
</organism>
<evidence type="ECO:0000313" key="3">
    <source>
        <dbReference type="Proteomes" id="UP000652761"/>
    </source>
</evidence>
<evidence type="ECO:0000256" key="1">
    <source>
        <dbReference type="SAM" id="Phobius"/>
    </source>
</evidence>
<proteinExistence type="predicted"/>
<reference evidence="2" key="1">
    <citation type="submission" date="2017-07" db="EMBL/GenBank/DDBJ databases">
        <title>Taro Niue Genome Assembly and Annotation.</title>
        <authorList>
            <person name="Atibalentja N."/>
            <person name="Keating K."/>
            <person name="Fields C.J."/>
        </authorList>
    </citation>
    <scope>NUCLEOTIDE SEQUENCE</scope>
    <source>
        <strain evidence="2">Niue_2</strain>
        <tissue evidence="2">Leaf</tissue>
    </source>
</reference>
<keyword evidence="1" id="KW-0472">Membrane</keyword>
<sequence length="744" mass="78996">MVGVSVCAPGQGVPLGPSGGNAAGCLPVFTDRSFSSYAVCVGVGRRPFCRLFLEGMPCMPALAGLVVTVTWDPQPRASVEEVLQAAGILKQVRRGAAALPGCSGCVVLCCDSLASLYQGGCRQESATACTVVVAWSCLVSVGLVGLTLLAVLSGFRSAGSLGVSSGVCRGVASVLCLSPLVLRESFCFRLLEFLLLWLVASSPAGSECVAAAAGGVCCECGCCFARAAVGFVLRLRIYVGVSRRLREPTCGVAFTGARCLNTLHQTLGDEFTSFWGRVEEFLAAGEQEIVHTKPFFFPVASAATSTDSHLGVDQRLRCIAWLPCVLVQFSRTVGCCPSDVHSQDCSGLVSAGCCATSGLRTALGMLGGGSPQSYLVLFWLSLLSRWRGAVVVTGQTVLITIYLGIFGQGAVPLTMYLAVVLSRLSSCPFLSFPAALVGLCVSPWSGGWLCFRTLWTLPDGGLVSTMGVWLVVLMWKCQSRFVVFPYVWKRLIVRVSFPCFPLVARGGGAGRAVGAVFSHCGDLYGEGPSSCVVSCCLTGRGRAICPVFSVRQHQLSVVWLARASIVSVDVFRLCLSYAWRHLSLFSVWPSPLAWWERCLVWCASKSQRDCCALEAAGSPRVLPVWVSGGESFSVALASFQAVGAVVALSVVRQVLVLACVRVFPSRLRARVLGWGTLFRFGSPKVGVLSSTSAVVSFVMRLADISSYFALPTSDVFFGFVSVHSLCGWVVVMTTGKSWYDLVVT</sequence>
<dbReference type="AlphaFoldDB" id="A0A843WR46"/>
<feature type="transmembrane region" description="Helical" evidence="1">
    <location>
        <begin position="428"/>
        <end position="446"/>
    </location>
</feature>
<accession>A0A843WR46</accession>
<keyword evidence="1" id="KW-1133">Transmembrane helix</keyword>
<gene>
    <name evidence="2" type="ORF">Taro_043046</name>
</gene>
<feature type="transmembrane region" description="Helical" evidence="1">
    <location>
        <begin position="132"/>
        <end position="155"/>
    </location>
</feature>
<keyword evidence="3" id="KW-1185">Reference proteome</keyword>
<name>A0A843WR46_COLES</name>
<protein>
    <submittedName>
        <fullName evidence="2">Uncharacterized protein</fullName>
    </submittedName>
</protein>